<name>A0A1I7AET8_9FLAO</name>
<dbReference type="AlphaFoldDB" id="A0A1I7AET8"/>
<dbReference type="RefSeq" id="WP_090249032.1">
    <property type="nucleotide sequence ID" value="NZ_FPAS01000003.1"/>
</dbReference>
<dbReference type="GO" id="GO:0033389">
    <property type="term" value="P:putrescine biosynthetic process from arginine, via agmatine"/>
    <property type="evidence" value="ECO:0007669"/>
    <property type="project" value="TreeGrafter"/>
</dbReference>
<keyword evidence="2" id="KW-0378">Hydrolase</keyword>
<dbReference type="PIRSF" id="PIRSF036979">
    <property type="entry name" value="Arginase"/>
    <property type="match status" value="1"/>
</dbReference>
<feature type="binding site" evidence="3">
    <location>
        <position position="175"/>
    </location>
    <ligand>
        <name>Mn(2+)</name>
        <dbReference type="ChEBI" id="CHEBI:29035"/>
        <label>1</label>
    </ligand>
</feature>
<dbReference type="Pfam" id="PF00491">
    <property type="entry name" value="Arginase"/>
    <property type="match status" value="1"/>
</dbReference>
<organism evidence="5 6">
    <name type="scientific">Lishizhenia tianjinensis</name>
    <dbReference type="NCBI Taxonomy" id="477690"/>
    <lineage>
        <taxon>Bacteria</taxon>
        <taxon>Pseudomonadati</taxon>
        <taxon>Bacteroidota</taxon>
        <taxon>Flavobacteriia</taxon>
        <taxon>Flavobacteriales</taxon>
        <taxon>Crocinitomicaceae</taxon>
        <taxon>Lishizhenia</taxon>
    </lineage>
</organism>
<dbReference type="PROSITE" id="PS51409">
    <property type="entry name" value="ARGINASE_2"/>
    <property type="match status" value="1"/>
</dbReference>
<dbReference type="OrthoDB" id="9788689at2"/>
<dbReference type="PANTHER" id="PTHR11358:SF26">
    <property type="entry name" value="GUANIDINO ACID HYDROLASE, MITOCHONDRIAL"/>
    <property type="match status" value="1"/>
</dbReference>
<comment type="similarity">
    <text evidence="4">Belongs to the arginase family.</text>
</comment>
<dbReference type="CDD" id="cd11593">
    <property type="entry name" value="Agmatinase-like_2"/>
    <property type="match status" value="1"/>
</dbReference>
<keyword evidence="3" id="KW-0464">Manganese</keyword>
<comment type="cofactor">
    <cofactor evidence="3">
        <name>Mn(2+)</name>
        <dbReference type="ChEBI" id="CHEBI:29035"/>
    </cofactor>
    <text evidence="3">Binds 2 manganese ions per subunit.</text>
</comment>
<dbReference type="InterPro" id="IPR006035">
    <property type="entry name" value="Ureohydrolase"/>
</dbReference>
<protein>
    <submittedName>
        <fullName evidence="5">Agmatinase</fullName>
    </submittedName>
</protein>
<evidence type="ECO:0000256" key="3">
    <source>
        <dbReference type="PIRSR" id="PIRSR036979-1"/>
    </source>
</evidence>
<keyword evidence="1 3" id="KW-0479">Metal-binding</keyword>
<feature type="binding site" evidence="3">
    <location>
        <position position="268"/>
    </location>
    <ligand>
        <name>Mn(2+)</name>
        <dbReference type="ChEBI" id="CHEBI:29035"/>
        <label>1</label>
    </ligand>
</feature>
<feature type="binding site" evidence="3">
    <location>
        <position position="270"/>
    </location>
    <ligand>
        <name>Mn(2+)</name>
        <dbReference type="ChEBI" id="CHEBI:29035"/>
        <label>1</label>
    </ligand>
</feature>
<dbReference type="PANTHER" id="PTHR11358">
    <property type="entry name" value="ARGINASE/AGMATINASE"/>
    <property type="match status" value="1"/>
</dbReference>
<dbReference type="EMBL" id="FPAS01000003">
    <property type="protein sequence ID" value="SFT73462.1"/>
    <property type="molecule type" value="Genomic_DNA"/>
</dbReference>
<feature type="binding site" evidence="3">
    <location>
        <position position="153"/>
    </location>
    <ligand>
        <name>Mn(2+)</name>
        <dbReference type="ChEBI" id="CHEBI:29035"/>
        <label>1</label>
    </ligand>
</feature>
<dbReference type="STRING" id="477690.SAMN05216474_2018"/>
<evidence type="ECO:0000256" key="1">
    <source>
        <dbReference type="ARBA" id="ARBA00022723"/>
    </source>
</evidence>
<keyword evidence="6" id="KW-1185">Reference proteome</keyword>
<feature type="binding site" evidence="3">
    <location>
        <position position="179"/>
    </location>
    <ligand>
        <name>Mn(2+)</name>
        <dbReference type="ChEBI" id="CHEBI:29035"/>
        <label>1</label>
    </ligand>
</feature>
<evidence type="ECO:0000256" key="2">
    <source>
        <dbReference type="ARBA" id="ARBA00022801"/>
    </source>
</evidence>
<dbReference type="Gene3D" id="3.40.800.10">
    <property type="entry name" value="Ureohydrolase domain"/>
    <property type="match status" value="1"/>
</dbReference>
<dbReference type="GO" id="GO:0008783">
    <property type="term" value="F:agmatinase activity"/>
    <property type="evidence" value="ECO:0007669"/>
    <property type="project" value="TreeGrafter"/>
</dbReference>
<evidence type="ECO:0000256" key="4">
    <source>
        <dbReference type="PROSITE-ProRule" id="PRU00742"/>
    </source>
</evidence>
<reference evidence="5 6" key="1">
    <citation type="submission" date="2016-10" db="EMBL/GenBank/DDBJ databases">
        <authorList>
            <person name="de Groot N.N."/>
        </authorList>
    </citation>
    <scope>NUCLEOTIDE SEQUENCE [LARGE SCALE GENOMIC DNA]</scope>
    <source>
        <strain evidence="5 6">CGMCC 1.7005</strain>
    </source>
</reference>
<accession>A0A1I7AET8</accession>
<dbReference type="GO" id="GO:0046872">
    <property type="term" value="F:metal ion binding"/>
    <property type="evidence" value="ECO:0007669"/>
    <property type="project" value="UniProtKB-KW"/>
</dbReference>
<proteinExistence type="inferred from homology"/>
<evidence type="ECO:0000313" key="6">
    <source>
        <dbReference type="Proteomes" id="UP000236454"/>
    </source>
</evidence>
<dbReference type="Proteomes" id="UP000236454">
    <property type="component" value="Unassembled WGS sequence"/>
</dbReference>
<evidence type="ECO:0000313" key="5">
    <source>
        <dbReference type="EMBL" id="SFT73462.1"/>
    </source>
</evidence>
<sequence length="342" mass="38331">MKKDFDPNGVGIANGNIFGFPVTHVQADIVLYPFPWDATASYGRGTAGGPAAILRESTQLDFYNPYVKKAYNTKVYWEPIDERWEAVNEDLSSQTTAYIDYLEEGGKLEESEKFTTLVQEMNAVQTKLKEEYKAKIAADLKQNKLVGVIGGEHSTPLALIEALAEQTKFGILQIDAHADLRDAYENFEQSHASIMFNALKLENVEKLVQVGIRDIAQSEVDIIEANPKRVRCFYDWELKEENFGGKTWKEQVEDIIASLPNKVYISYDIDGLKPSLCPNTGTPVPGGFDLEQINYLLYTLARSNKEIIGFDLCEVGDDAWDANVGARALWNVICALKLNKEI</sequence>
<dbReference type="PRINTS" id="PR00116">
    <property type="entry name" value="ARGINASE"/>
</dbReference>
<feature type="binding site" evidence="3">
    <location>
        <position position="177"/>
    </location>
    <ligand>
        <name>Mn(2+)</name>
        <dbReference type="ChEBI" id="CHEBI:29035"/>
        <label>1</label>
    </ligand>
</feature>
<dbReference type="SUPFAM" id="SSF52768">
    <property type="entry name" value="Arginase/deacetylase"/>
    <property type="match status" value="1"/>
</dbReference>
<gene>
    <name evidence="5" type="ORF">SAMN05216474_2018</name>
</gene>
<dbReference type="InterPro" id="IPR023696">
    <property type="entry name" value="Ureohydrolase_dom_sf"/>
</dbReference>